<evidence type="ECO:0000313" key="10">
    <source>
        <dbReference type="EMBL" id="OXA51842.1"/>
    </source>
</evidence>
<feature type="transmembrane region" description="Helical" evidence="8">
    <location>
        <begin position="231"/>
        <end position="251"/>
    </location>
</feature>
<feature type="transmembrane region" description="Helical" evidence="8">
    <location>
        <begin position="129"/>
        <end position="149"/>
    </location>
</feature>
<sequence length="637" mass="68353">MEESSVELESSSDFYLVGPSMDQTNASSPSSRGGSDLKFDPTFEETTTTLRWAFWVHTYTFGCLFFFLAFYSFFSILNLRSQLSTRPYMTTINSFLCILGASRAIVLFVDPYGLEHRLPAIMGALLWDLGFPALVSSFSLIQIAFLQLTQYVPHHKLCRTSPTEPLFVVSEWNSTPVMAGVVGPEAFRRKKTCLSLIITLHFISAIISAIYTSLNTDLMVIKAQPLAVGKLVTQLLFATWGFVLCGSFIVAGNQVMQLLSGGSSSGGGSSTTNDKGVANLMMGMMGGAAGGGGQNLASSLTAALAPTLLQGSSSSSGVGSSSSTTKDKDSTPRIKITDEHDRTVSASDSSRLNDIPELPEGNGGRSGTTPVQSPRSSFSGPGAAGGTGGAGPSSTSHVRPPSPILPRRKSSGPGLRGGIPPSSSAAGGPRRLSWRRESGDLASDPSDPRKKSLTWYGETTERISVAQEKRRASRQSFDAGLGPNETNNPDRNNGVKETLLMSSTSTAVGADSDYTLQTILSHIAYVNQTALDYRLSRKLSRTNQVHRVVKFTSYTAVLGFLVCIGELVRLISPLGLLAPDDGTTPSLWLWFILHTICRVFEFAMGATVANLTKQPVNRPAHYAYSHKHHRESSGLYL</sequence>
<feature type="transmembrane region" description="Helical" evidence="8">
    <location>
        <begin position="588"/>
        <end position="611"/>
    </location>
</feature>
<protein>
    <recommendedName>
        <fullName evidence="9">Proline-rich transmembrane protein 3/4 domain-containing protein</fullName>
    </recommendedName>
</protein>
<feature type="domain" description="Proline-rich transmembrane protein 3/4" evidence="9">
    <location>
        <begin position="42"/>
        <end position="155"/>
    </location>
</feature>
<keyword evidence="3 8" id="KW-0812">Transmembrane</keyword>
<accession>A0A226E282</accession>
<dbReference type="PANTHER" id="PTHR35578">
    <property type="entry name" value="PROLINE-RICH TRANSMEMBRANE PROTEIN 4-RELATED"/>
    <property type="match status" value="1"/>
</dbReference>
<dbReference type="Proteomes" id="UP000198287">
    <property type="component" value="Unassembled WGS sequence"/>
</dbReference>
<evidence type="ECO:0000256" key="8">
    <source>
        <dbReference type="SAM" id="Phobius"/>
    </source>
</evidence>
<evidence type="ECO:0000256" key="1">
    <source>
        <dbReference type="ARBA" id="ARBA00004141"/>
    </source>
</evidence>
<evidence type="ECO:0000256" key="5">
    <source>
        <dbReference type="ARBA" id="ARBA00022989"/>
    </source>
</evidence>
<proteinExistence type="predicted"/>
<dbReference type="InterPro" id="IPR059081">
    <property type="entry name" value="PRRT3-4"/>
</dbReference>
<evidence type="ECO:0000313" key="11">
    <source>
        <dbReference type="Proteomes" id="UP000198287"/>
    </source>
</evidence>
<dbReference type="PANTHER" id="PTHR35578:SF6">
    <property type="entry name" value="PROLINE-RICH TRANSMEMBRANE PROTEIN 4"/>
    <property type="match status" value="1"/>
</dbReference>
<comment type="subcellular location">
    <subcellularLocation>
        <location evidence="1">Membrane</location>
        <topology evidence="1">Multi-pass membrane protein</topology>
    </subcellularLocation>
</comment>
<feature type="transmembrane region" description="Helical" evidence="8">
    <location>
        <begin position="88"/>
        <end position="109"/>
    </location>
</feature>
<evidence type="ECO:0000256" key="7">
    <source>
        <dbReference type="SAM" id="MobiDB-lite"/>
    </source>
</evidence>
<dbReference type="OrthoDB" id="10066605at2759"/>
<dbReference type="Pfam" id="PF25987">
    <property type="entry name" value="PRRT3"/>
    <property type="match status" value="1"/>
</dbReference>
<feature type="transmembrane region" description="Helical" evidence="8">
    <location>
        <begin position="193"/>
        <end position="211"/>
    </location>
</feature>
<evidence type="ECO:0000256" key="6">
    <source>
        <dbReference type="ARBA" id="ARBA00023136"/>
    </source>
</evidence>
<feature type="compositionally biased region" description="Polar residues" evidence="7">
    <location>
        <begin position="21"/>
        <end position="33"/>
    </location>
</feature>
<keyword evidence="4" id="KW-0732">Signal</keyword>
<feature type="transmembrane region" description="Helical" evidence="8">
    <location>
        <begin position="52"/>
        <end position="76"/>
    </location>
</feature>
<feature type="compositionally biased region" description="Low complexity" evidence="7">
    <location>
        <begin position="310"/>
        <end position="323"/>
    </location>
</feature>
<keyword evidence="2" id="KW-0597">Phosphoprotein</keyword>
<comment type="caution">
    <text evidence="10">The sequence shown here is derived from an EMBL/GenBank/DDBJ whole genome shotgun (WGS) entry which is preliminary data.</text>
</comment>
<feature type="compositionally biased region" description="Gly residues" evidence="7">
    <location>
        <begin position="382"/>
        <end position="391"/>
    </location>
</feature>
<feature type="compositionally biased region" description="Basic and acidic residues" evidence="7">
    <location>
        <begin position="325"/>
        <end position="343"/>
    </location>
</feature>
<feature type="transmembrane region" description="Helical" evidence="8">
    <location>
        <begin position="548"/>
        <end position="568"/>
    </location>
</feature>
<evidence type="ECO:0000259" key="9">
    <source>
        <dbReference type="Pfam" id="PF25987"/>
    </source>
</evidence>
<keyword evidence="11" id="KW-1185">Reference proteome</keyword>
<keyword evidence="6 8" id="KW-0472">Membrane</keyword>
<reference evidence="10 11" key="1">
    <citation type="submission" date="2015-12" db="EMBL/GenBank/DDBJ databases">
        <title>The genome of Folsomia candida.</title>
        <authorList>
            <person name="Faddeeva A."/>
            <person name="Derks M.F."/>
            <person name="Anvar Y."/>
            <person name="Smit S."/>
            <person name="Van Straalen N."/>
            <person name="Roelofs D."/>
        </authorList>
    </citation>
    <scope>NUCLEOTIDE SEQUENCE [LARGE SCALE GENOMIC DNA]</scope>
    <source>
        <strain evidence="10 11">VU population</strain>
        <tissue evidence="10">Whole body</tissue>
    </source>
</reference>
<organism evidence="10 11">
    <name type="scientific">Folsomia candida</name>
    <name type="common">Springtail</name>
    <dbReference type="NCBI Taxonomy" id="158441"/>
    <lineage>
        <taxon>Eukaryota</taxon>
        <taxon>Metazoa</taxon>
        <taxon>Ecdysozoa</taxon>
        <taxon>Arthropoda</taxon>
        <taxon>Hexapoda</taxon>
        <taxon>Collembola</taxon>
        <taxon>Entomobryomorpha</taxon>
        <taxon>Isotomoidea</taxon>
        <taxon>Isotomidae</taxon>
        <taxon>Proisotominae</taxon>
        <taxon>Folsomia</taxon>
    </lineage>
</organism>
<feature type="compositionally biased region" description="Low complexity" evidence="7">
    <location>
        <begin position="418"/>
        <end position="431"/>
    </location>
</feature>
<feature type="region of interest" description="Disordered" evidence="7">
    <location>
        <begin position="1"/>
        <end position="35"/>
    </location>
</feature>
<dbReference type="AlphaFoldDB" id="A0A226E282"/>
<dbReference type="EMBL" id="LNIX01000007">
    <property type="protein sequence ID" value="OXA51842.1"/>
    <property type="molecule type" value="Genomic_DNA"/>
</dbReference>
<evidence type="ECO:0000256" key="3">
    <source>
        <dbReference type="ARBA" id="ARBA00022692"/>
    </source>
</evidence>
<name>A0A226E282_FOLCA</name>
<feature type="region of interest" description="Disordered" evidence="7">
    <location>
        <begin position="310"/>
        <end position="494"/>
    </location>
</feature>
<keyword evidence="5 8" id="KW-1133">Transmembrane helix</keyword>
<gene>
    <name evidence="10" type="ORF">Fcan01_13599</name>
</gene>
<evidence type="ECO:0000256" key="2">
    <source>
        <dbReference type="ARBA" id="ARBA00022553"/>
    </source>
</evidence>
<evidence type="ECO:0000256" key="4">
    <source>
        <dbReference type="ARBA" id="ARBA00022729"/>
    </source>
</evidence>
<dbReference type="InterPro" id="IPR052836">
    <property type="entry name" value="PRRT_domain-containing"/>
</dbReference>